<reference evidence="5" key="1">
    <citation type="journal article" date="2021" name="Int. J. Syst. Evol. Microbiol.">
        <title>Actinocatenispora comari sp. nov., an endophytic actinomycete isolated from aerial parts of Comarum salesowianum.</title>
        <authorList>
            <person name="Oyunbileg N."/>
            <person name="Iizaka Y."/>
            <person name="Hamada M."/>
            <person name="Davaapurev B.O."/>
            <person name="Fukumoto A."/>
            <person name="Tsetseg B."/>
            <person name="Kato F."/>
            <person name="Tamura T."/>
            <person name="Batkhuu J."/>
            <person name="Anzai Y."/>
        </authorList>
    </citation>
    <scope>NUCLEOTIDE SEQUENCE [LARGE SCALE GENOMIC DNA]</scope>
    <source>
        <strain evidence="5">NUM-2625</strain>
    </source>
</reference>
<dbReference type="Gene3D" id="1.10.530.40">
    <property type="match status" value="1"/>
</dbReference>
<dbReference type="RefSeq" id="WP_207125607.1">
    <property type="nucleotide sequence ID" value="NZ_BOPO01000053.1"/>
</dbReference>
<dbReference type="InterPro" id="IPR001165">
    <property type="entry name" value="T4-type_lysozyme"/>
</dbReference>
<dbReference type="InterPro" id="IPR023347">
    <property type="entry name" value="Lysozyme_dom_sf"/>
</dbReference>
<keyword evidence="2 3" id="KW-0081">Bacteriolytic enzyme</keyword>
<dbReference type="Pfam" id="PF00959">
    <property type="entry name" value="Phage_lysozyme"/>
    <property type="match status" value="1"/>
</dbReference>
<dbReference type="Proteomes" id="UP000614996">
    <property type="component" value="Unassembled WGS sequence"/>
</dbReference>
<dbReference type="GO" id="GO:0009253">
    <property type="term" value="P:peptidoglycan catabolic process"/>
    <property type="evidence" value="ECO:0007669"/>
    <property type="project" value="InterPro"/>
</dbReference>
<keyword evidence="5" id="KW-1185">Reference proteome</keyword>
<proteinExistence type="inferred from homology"/>
<dbReference type="GO" id="GO:0016998">
    <property type="term" value="P:cell wall macromolecule catabolic process"/>
    <property type="evidence" value="ECO:0007669"/>
    <property type="project" value="InterPro"/>
</dbReference>
<evidence type="ECO:0000256" key="1">
    <source>
        <dbReference type="ARBA" id="ARBA00022529"/>
    </source>
</evidence>
<dbReference type="EMBL" id="BOPO01000053">
    <property type="protein sequence ID" value="GIL27895.1"/>
    <property type="molecule type" value="Genomic_DNA"/>
</dbReference>
<dbReference type="SUPFAM" id="SSF140453">
    <property type="entry name" value="EsxAB dimer-like"/>
    <property type="match status" value="1"/>
</dbReference>
<dbReference type="EC" id="3.2.1.17" evidence="3"/>
<dbReference type="AlphaFoldDB" id="A0A8J4EL90"/>
<organism evidence="4 5">
    <name type="scientific">Actinocatenispora comari</name>
    <dbReference type="NCBI Taxonomy" id="2807577"/>
    <lineage>
        <taxon>Bacteria</taxon>
        <taxon>Bacillati</taxon>
        <taxon>Actinomycetota</taxon>
        <taxon>Actinomycetes</taxon>
        <taxon>Micromonosporales</taxon>
        <taxon>Micromonosporaceae</taxon>
        <taxon>Actinocatenispora</taxon>
    </lineage>
</organism>
<keyword evidence="3" id="KW-0326">Glycosidase</keyword>
<dbReference type="PRINTS" id="PR00684">
    <property type="entry name" value="T4LYSOZYME"/>
</dbReference>
<dbReference type="GO" id="GO:0031640">
    <property type="term" value="P:killing of cells of another organism"/>
    <property type="evidence" value="ECO:0007669"/>
    <property type="project" value="UniProtKB-KW"/>
</dbReference>
<evidence type="ECO:0000256" key="2">
    <source>
        <dbReference type="ARBA" id="ARBA00022638"/>
    </source>
</evidence>
<gene>
    <name evidence="4" type="ORF">NUM_31490</name>
</gene>
<keyword evidence="3" id="KW-0378">Hydrolase</keyword>
<evidence type="ECO:0000256" key="3">
    <source>
        <dbReference type="RuleBase" id="RU003788"/>
    </source>
</evidence>
<accession>A0A8J4EL90</accession>
<dbReference type="InterPro" id="IPR036689">
    <property type="entry name" value="ESAT-6-like_sf"/>
</dbReference>
<dbReference type="PANTHER" id="PTHR37406:SF1">
    <property type="entry name" value="T4-TYPE LYSOZYME 1-RELATED"/>
    <property type="match status" value="1"/>
</dbReference>
<dbReference type="InterPro" id="IPR002196">
    <property type="entry name" value="Glyco_hydro_24"/>
</dbReference>
<dbReference type="SUPFAM" id="SSF53955">
    <property type="entry name" value="Lysozyme-like"/>
    <property type="match status" value="1"/>
</dbReference>
<keyword evidence="1 3" id="KW-0929">Antimicrobial</keyword>
<comment type="similarity">
    <text evidence="3">Belongs to the glycosyl hydrolase 24 family.</text>
</comment>
<evidence type="ECO:0000313" key="4">
    <source>
        <dbReference type="EMBL" id="GIL27895.1"/>
    </source>
</evidence>
<dbReference type="GO" id="GO:0003796">
    <property type="term" value="F:lysozyme activity"/>
    <property type="evidence" value="ECO:0007669"/>
    <property type="project" value="UniProtKB-EC"/>
</dbReference>
<protein>
    <recommendedName>
        <fullName evidence="3">Lysozyme</fullName>
        <ecNumber evidence="3">3.2.1.17</ecNumber>
    </recommendedName>
</protein>
<evidence type="ECO:0000313" key="5">
    <source>
        <dbReference type="Proteomes" id="UP000614996"/>
    </source>
</evidence>
<comment type="catalytic activity">
    <reaction evidence="3">
        <text>Hydrolysis of (1-&gt;4)-beta-linkages between N-acetylmuramic acid and N-acetyl-D-glucosamine residues in a peptidoglycan and between N-acetyl-D-glucosamine residues in chitodextrins.</text>
        <dbReference type="EC" id="3.2.1.17"/>
    </reaction>
</comment>
<sequence length="277" mass="29310">MSTDSFQIQPQAVSENVGTVGSLLARAGEVIGELASTVLDGASFAGIGSDVAAANASLQSSQVDSLQQLHQGLQQVNQAVDASNQAYQQADRSVAAGYGDGAATDPAGQSGTAAQAVDMTTDQQLRDQLTADEDNRTHVYLDSERHPTVGIGFNLDRNDARSQLASVGANYDAVRAGTQDLTPAQVNQLFSHDVGTAVTTARDYYAGFDQLDPARQRVLTNMAFNMGPATLGQFHQLHTALTNGDWNAAANAMQDSRWATQVGDRATRLIEHMRSGQ</sequence>
<dbReference type="GO" id="GO:0042742">
    <property type="term" value="P:defense response to bacterium"/>
    <property type="evidence" value="ECO:0007669"/>
    <property type="project" value="UniProtKB-KW"/>
</dbReference>
<comment type="caution">
    <text evidence="4">The sequence shown here is derived from an EMBL/GenBank/DDBJ whole genome shotgun (WGS) entry which is preliminary data.</text>
</comment>
<dbReference type="PANTHER" id="PTHR37406">
    <property type="entry name" value="T4-TYPE LYSOZYME 1-RELATED"/>
    <property type="match status" value="1"/>
</dbReference>
<name>A0A8J4EL90_9ACTN</name>
<dbReference type="InterPro" id="IPR052619">
    <property type="entry name" value="Phage_lysozyme-like"/>
</dbReference>
<dbReference type="InterPro" id="IPR023346">
    <property type="entry name" value="Lysozyme-like_dom_sf"/>
</dbReference>